<evidence type="ECO:0000256" key="3">
    <source>
        <dbReference type="ARBA" id="ARBA00022741"/>
    </source>
</evidence>
<dbReference type="PANTHER" id="PTHR21299:SF2">
    <property type="entry name" value="CYTIDYLATE KINASE"/>
    <property type="match status" value="1"/>
</dbReference>
<dbReference type="GO" id="GO:0016301">
    <property type="term" value="F:kinase activity"/>
    <property type="evidence" value="ECO:0007669"/>
    <property type="project" value="UniProtKB-KW"/>
</dbReference>
<dbReference type="InterPro" id="IPR027417">
    <property type="entry name" value="P-loop_NTPase"/>
</dbReference>
<comment type="catalytic activity">
    <reaction evidence="6 8">
        <text>dCMP + ATP = dCDP + ADP</text>
        <dbReference type="Rhea" id="RHEA:25094"/>
        <dbReference type="ChEBI" id="CHEBI:30616"/>
        <dbReference type="ChEBI" id="CHEBI:57566"/>
        <dbReference type="ChEBI" id="CHEBI:58593"/>
        <dbReference type="ChEBI" id="CHEBI:456216"/>
        <dbReference type="EC" id="2.7.4.25"/>
    </reaction>
</comment>
<feature type="binding site" evidence="8">
    <location>
        <begin position="11"/>
        <end position="19"/>
    </location>
    <ligand>
        <name>ATP</name>
        <dbReference type="ChEBI" id="CHEBI:30616"/>
    </ligand>
</feature>
<evidence type="ECO:0000259" key="9">
    <source>
        <dbReference type="Pfam" id="PF02224"/>
    </source>
</evidence>
<evidence type="ECO:0000256" key="4">
    <source>
        <dbReference type="ARBA" id="ARBA00022777"/>
    </source>
</evidence>
<keyword evidence="4 8" id="KW-0418">Kinase</keyword>
<dbReference type="PANTHER" id="PTHR21299">
    <property type="entry name" value="CYTIDYLATE KINASE/PANTOATE-BETA-ALANINE LIGASE"/>
    <property type="match status" value="1"/>
</dbReference>
<dbReference type="CDD" id="cd02020">
    <property type="entry name" value="CMPK"/>
    <property type="match status" value="1"/>
</dbReference>
<evidence type="ECO:0000256" key="1">
    <source>
        <dbReference type="ARBA" id="ARBA00009427"/>
    </source>
</evidence>
<comment type="subcellular location">
    <subcellularLocation>
        <location evidence="8">Cytoplasm</location>
    </subcellularLocation>
</comment>
<evidence type="ECO:0000256" key="2">
    <source>
        <dbReference type="ARBA" id="ARBA00022679"/>
    </source>
</evidence>
<keyword evidence="2 8" id="KW-0808">Transferase</keyword>
<proteinExistence type="inferred from homology"/>
<dbReference type="NCBIfam" id="TIGR00017">
    <property type="entry name" value="cmk"/>
    <property type="match status" value="1"/>
</dbReference>
<protein>
    <recommendedName>
        <fullName evidence="8">Cytidylate kinase</fullName>
        <shortName evidence="8">CK</shortName>
        <ecNumber evidence="8">2.7.4.25</ecNumber>
    </recommendedName>
    <alternativeName>
        <fullName evidence="8">Cytidine monophosphate kinase</fullName>
        <shortName evidence="8">CMP kinase</shortName>
    </alternativeName>
</protein>
<dbReference type="EMBL" id="JAWONS010000252">
    <property type="protein sequence ID" value="MDW2799249.1"/>
    <property type="molecule type" value="Genomic_DNA"/>
</dbReference>
<dbReference type="HAMAP" id="MF_00238">
    <property type="entry name" value="Cytidyl_kinase_type1"/>
    <property type="match status" value="1"/>
</dbReference>
<dbReference type="InterPro" id="IPR003136">
    <property type="entry name" value="Cytidylate_kin"/>
</dbReference>
<keyword evidence="8" id="KW-0963">Cytoplasm</keyword>
<dbReference type="Gene3D" id="3.40.50.300">
    <property type="entry name" value="P-loop containing nucleotide triphosphate hydrolases"/>
    <property type="match status" value="1"/>
</dbReference>
<evidence type="ECO:0000256" key="7">
    <source>
        <dbReference type="ARBA" id="ARBA00048478"/>
    </source>
</evidence>
<dbReference type="SUPFAM" id="SSF52540">
    <property type="entry name" value="P-loop containing nucleoside triphosphate hydrolases"/>
    <property type="match status" value="1"/>
</dbReference>
<reference evidence="10 11" key="1">
    <citation type="submission" date="2023-10" db="EMBL/GenBank/DDBJ databases">
        <title>A novel Glycoside Hydrolase 43-Like Enzyme from Clostrdium boliviensis is an Endo-xylanase, and a Candidate for Xylooligosaccharides Production from Different Xylan Substrates.</title>
        <authorList>
            <person name="Alvarez M.T."/>
            <person name="Rocabado-Villegas L.R."/>
            <person name="Salas-Veizaga D.M."/>
            <person name="Linares-Pasten J.A."/>
            <person name="Gudmundsdottir E.E."/>
            <person name="Hreggvidsson G.O."/>
            <person name="Adlercreutz P."/>
            <person name="Nordberg Karlsson E."/>
        </authorList>
    </citation>
    <scope>NUCLEOTIDE SEQUENCE [LARGE SCALE GENOMIC DNA]</scope>
    <source>
        <strain evidence="10 11">E-1</strain>
    </source>
</reference>
<organism evidence="10 11">
    <name type="scientific">Clostridium boliviensis</name>
    <dbReference type="NCBI Taxonomy" id="318465"/>
    <lineage>
        <taxon>Bacteria</taxon>
        <taxon>Bacillati</taxon>
        <taxon>Bacillota</taxon>
        <taxon>Clostridia</taxon>
        <taxon>Eubacteriales</taxon>
        <taxon>Clostridiaceae</taxon>
        <taxon>Clostridium</taxon>
    </lineage>
</organism>
<comment type="caution">
    <text evidence="10">The sequence shown here is derived from an EMBL/GenBank/DDBJ whole genome shotgun (WGS) entry which is preliminary data.</text>
</comment>
<evidence type="ECO:0000256" key="5">
    <source>
        <dbReference type="ARBA" id="ARBA00022840"/>
    </source>
</evidence>
<evidence type="ECO:0000313" key="10">
    <source>
        <dbReference type="EMBL" id="MDW2799249.1"/>
    </source>
</evidence>
<evidence type="ECO:0000256" key="6">
    <source>
        <dbReference type="ARBA" id="ARBA00047615"/>
    </source>
</evidence>
<comment type="similarity">
    <text evidence="1 8">Belongs to the cytidylate kinase family. Type 1 subfamily.</text>
</comment>
<keyword evidence="11" id="KW-1185">Reference proteome</keyword>
<accession>A0ABU4GNS1</accession>
<dbReference type="Proteomes" id="UP001276854">
    <property type="component" value="Unassembled WGS sequence"/>
</dbReference>
<dbReference type="InterPro" id="IPR011994">
    <property type="entry name" value="Cytidylate_kinase_dom"/>
</dbReference>
<keyword evidence="5 8" id="KW-0067">ATP-binding</keyword>
<sequence length="227" mass="25129">MTNVYNIAIDGPAGAGKSTIARAVAEKLNFVYVDTGAMYRAMALHFLRNGISASDEADISLAAGNANVTLSYENGVQQVILNGENVSGLIRSEEVGTMASAVSVHLMVREKLVELQKELASRENVIMDGRDIGTCVLPDADLKIYLTASSQVRAKRRYSELKEKGQECSLEEIEQDIIRRDYQDMNREHSPLKQAEDAVLLDSSDMTAKEVIDRILMLFKDKLKERS</sequence>
<feature type="domain" description="Cytidylate kinase" evidence="9">
    <location>
        <begin position="7"/>
        <end position="220"/>
    </location>
</feature>
<name>A0ABU4GNS1_9CLOT</name>
<evidence type="ECO:0000256" key="8">
    <source>
        <dbReference type="HAMAP-Rule" id="MF_00238"/>
    </source>
</evidence>
<keyword evidence="3 8" id="KW-0547">Nucleotide-binding</keyword>
<dbReference type="EC" id="2.7.4.25" evidence="8"/>
<dbReference type="Pfam" id="PF02224">
    <property type="entry name" value="Cytidylate_kin"/>
    <property type="match status" value="1"/>
</dbReference>
<gene>
    <name evidence="8 10" type="primary">cmk</name>
    <name evidence="10" type="ORF">RZO55_16880</name>
</gene>
<dbReference type="RefSeq" id="WP_318065449.1">
    <property type="nucleotide sequence ID" value="NZ_JAWONS010000252.1"/>
</dbReference>
<comment type="catalytic activity">
    <reaction evidence="7 8">
        <text>CMP + ATP = CDP + ADP</text>
        <dbReference type="Rhea" id="RHEA:11600"/>
        <dbReference type="ChEBI" id="CHEBI:30616"/>
        <dbReference type="ChEBI" id="CHEBI:58069"/>
        <dbReference type="ChEBI" id="CHEBI:60377"/>
        <dbReference type="ChEBI" id="CHEBI:456216"/>
        <dbReference type="EC" id="2.7.4.25"/>
    </reaction>
</comment>
<evidence type="ECO:0000313" key="11">
    <source>
        <dbReference type="Proteomes" id="UP001276854"/>
    </source>
</evidence>